<dbReference type="SMART" id="SM00758">
    <property type="entry name" value="PA14"/>
    <property type="match status" value="1"/>
</dbReference>
<dbReference type="Gene3D" id="3.20.20.300">
    <property type="entry name" value="Glycoside hydrolase, family 3, N-terminal domain"/>
    <property type="match status" value="1"/>
</dbReference>
<evidence type="ECO:0000313" key="6">
    <source>
        <dbReference type="EMBL" id="ABD80749.1"/>
    </source>
</evidence>
<dbReference type="PROSITE" id="PS51820">
    <property type="entry name" value="PA14"/>
    <property type="match status" value="1"/>
</dbReference>
<dbReference type="InterPro" id="IPR037524">
    <property type="entry name" value="PA14/GLEYA"/>
</dbReference>
<dbReference type="RefSeq" id="WP_011467969.1">
    <property type="nucleotide sequence ID" value="NC_007912.1"/>
</dbReference>
<dbReference type="GO" id="GO:0031222">
    <property type="term" value="P:arabinan catabolic process"/>
    <property type="evidence" value="ECO:0007669"/>
    <property type="project" value="TreeGrafter"/>
</dbReference>
<dbReference type="eggNOG" id="COG1472">
    <property type="taxonomic scope" value="Bacteria"/>
</dbReference>
<dbReference type="PANTHER" id="PTHR42721">
    <property type="entry name" value="SUGAR HYDROLASE-RELATED"/>
    <property type="match status" value="1"/>
</dbReference>
<dbReference type="GO" id="GO:0045493">
    <property type="term" value="P:xylan catabolic process"/>
    <property type="evidence" value="ECO:0007669"/>
    <property type="project" value="InterPro"/>
</dbReference>
<dbReference type="AlphaFoldDB" id="Q21KN0"/>
<dbReference type="Pfam" id="PF01915">
    <property type="entry name" value="Glyco_hydro_3_C"/>
    <property type="match status" value="1"/>
</dbReference>
<dbReference type="KEGG" id="sde:Sde_1487"/>
<dbReference type="InterPro" id="IPR001764">
    <property type="entry name" value="Glyco_hydro_3_N"/>
</dbReference>
<dbReference type="InterPro" id="IPR017853">
    <property type="entry name" value="GH"/>
</dbReference>
<dbReference type="InterPro" id="IPR044993">
    <property type="entry name" value="BXL"/>
</dbReference>
<comment type="similarity">
    <text evidence="1">Belongs to the glycosyl hydrolase 3 family.</text>
</comment>
<dbReference type="Gene3D" id="2.60.40.10">
    <property type="entry name" value="Immunoglobulins"/>
    <property type="match status" value="1"/>
</dbReference>
<evidence type="ECO:0000256" key="1">
    <source>
        <dbReference type="ARBA" id="ARBA00005336"/>
    </source>
</evidence>
<protein>
    <submittedName>
        <fullName evidence="6">B-xylosidase-like protein</fullName>
    </submittedName>
</protein>
<gene>
    <name evidence="6" type="primary">xyl3A</name>
    <name evidence="6" type="ordered locus">Sde_1487</name>
</gene>
<dbReference type="Pfam" id="PF00933">
    <property type="entry name" value="Glyco_hydro_3"/>
    <property type="match status" value="1"/>
</dbReference>
<dbReference type="EMBL" id="CP000282">
    <property type="protein sequence ID" value="ABD80749.1"/>
    <property type="molecule type" value="Genomic_DNA"/>
</dbReference>
<dbReference type="GeneID" id="98613163"/>
<sequence>MNKHFLVGVITLGVILQGLTACSKSAAPNANQPQDTAASTATYPFRDASLSVDARVDDLVSRLTTTEKIAQMFNDTPAIERLGIPAYNWWNESLHGVARAGKATVYPQAIGLASTFDEDLMLRVATSISDEGRAKYHDFLSKDVRTIYGGLTFWSPNINIFRDPRWGRGQETYGEDPFLTGRMAINFVKGIQGENDNSDYLKAVATIKHYAVHSGPEKTRHSDDYHPTRKDLFETYLPAFRMAIAETNVQSLMCAYNRVDGAPACGNNELMQEILRGDMGFNGYVVSDCGAIADFYESRSHHVVDSPAEAAAWAVKSGTDLNCGDSHGNTYTNLHYALQQGLITEDYIDIAVKRLFKARIKLGMFDEQDRVPYSEIGMDVVGSPKHLALTQEAAEKSIVLLKNNGVLPLKAGVKVAVIGPNAVDEDVLVGNYHGVPVKPVLPLEGIVNRVGEANVFYAPGSAQIADIYSHYEPISAENFYHKDANGNLAAGLKAEYYADYYNAAEINDDTFSATPALNRIDADINFSWPVSPIDNSLDDEFSAVWTGILKPKKSGSYRFSGTVALAINGKPVNGAVNLKAGESYNIKAIFGVQKWWPVNAIHPYGKLTWLDESRDLEEEALAAARKADVIIFMGGIDAHLEGEEMPLELDGFTHGDRTHINLPKVQTNLLKQLKATGKPVVMVNFSGSAMALNWESEKLDAILQAFYPGEATGTALANILWGDVSPSGRLPVTFYKGVDDLPAFNDYHMENRTYKFYRGEPLYAFGHGLGYVDFAYNNLVVANTAEAGKALPIAVSVTNTGKMQAEDVAQVYISLLDAPANTPIRDLKAFKRTKLAAGESTELEFNLPARVLTYIDDNGKTQTYTGRVEVTVGSGQKGYVKENAIAVATINVQ</sequence>
<evidence type="ECO:0000259" key="5">
    <source>
        <dbReference type="PROSITE" id="PS51820"/>
    </source>
</evidence>
<feature type="signal peptide" evidence="4">
    <location>
        <begin position="1"/>
        <end position="26"/>
    </location>
</feature>
<reference evidence="6 7" key="1">
    <citation type="journal article" date="2008" name="PLoS Genet.">
        <title>Complete genome sequence of the complex carbohydrate-degrading marine bacterium, Saccharophagus degradans strain 2-40 T.</title>
        <authorList>
            <person name="Weiner R.M."/>
            <person name="Taylor L.E.II."/>
            <person name="Henrissat B."/>
            <person name="Hauser L."/>
            <person name="Land M."/>
            <person name="Coutinho P.M."/>
            <person name="Rancurel C."/>
            <person name="Saunders E.H."/>
            <person name="Longmire A.G."/>
            <person name="Zhang H."/>
            <person name="Bayer E.A."/>
            <person name="Gilbert H.J."/>
            <person name="Larimer F."/>
            <person name="Zhulin I.B."/>
            <person name="Ekborg N.A."/>
            <person name="Lamed R."/>
            <person name="Richardson P.M."/>
            <person name="Borovok I."/>
            <person name="Hutcheson S."/>
        </authorList>
    </citation>
    <scope>NUCLEOTIDE SEQUENCE [LARGE SCALE GENOMIC DNA]</scope>
    <source>
        <strain evidence="7">2-40 / ATCC 43961 / DSM 17024</strain>
    </source>
</reference>
<feature type="chain" id="PRO_5004199734" evidence="4">
    <location>
        <begin position="27"/>
        <end position="893"/>
    </location>
</feature>
<dbReference type="HOGENOM" id="CLU_004542_5_3_6"/>
<evidence type="ECO:0000256" key="4">
    <source>
        <dbReference type="SAM" id="SignalP"/>
    </source>
</evidence>
<organism evidence="6 7">
    <name type="scientific">Saccharophagus degradans (strain 2-40 / ATCC 43961 / DSM 17024)</name>
    <dbReference type="NCBI Taxonomy" id="203122"/>
    <lineage>
        <taxon>Bacteria</taxon>
        <taxon>Pseudomonadati</taxon>
        <taxon>Pseudomonadota</taxon>
        <taxon>Gammaproteobacteria</taxon>
        <taxon>Cellvibrionales</taxon>
        <taxon>Cellvibrionaceae</taxon>
        <taxon>Saccharophagus</taxon>
    </lineage>
</organism>
<dbReference type="STRING" id="203122.Sde_1487"/>
<dbReference type="CAZy" id="GH3">
    <property type="family name" value="Glycoside Hydrolase Family 3"/>
</dbReference>
<dbReference type="PROSITE" id="PS51257">
    <property type="entry name" value="PROKAR_LIPOPROTEIN"/>
    <property type="match status" value="1"/>
</dbReference>
<evidence type="ECO:0000256" key="3">
    <source>
        <dbReference type="ARBA" id="ARBA00022801"/>
    </source>
</evidence>
<accession>Q21KN0</accession>
<dbReference type="OrthoDB" id="9781691at2"/>
<dbReference type="InterPro" id="IPR002772">
    <property type="entry name" value="Glyco_hydro_3_C"/>
</dbReference>
<dbReference type="Pfam" id="PF14310">
    <property type="entry name" value="Fn3-like"/>
    <property type="match status" value="1"/>
</dbReference>
<evidence type="ECO:0000313" key="7">
    <source>
        <dbReference type="Proteomes" id="UP000001947"/>
    </source>
</evidence>
<keyword evidence="3" id="KW-0378">Hydrolase</keyword>
<name>Q21KN0_SACD2</name>
<dbReference type="SUPFAM" id="SSF52279">
    <property type="entry name" value="Beta-D-glucan exohydrolase, C-terminal domain"/>
    <property type="match status" value="1"/>
</dbReference>
<keyword evidence="7" id="KW-1185">Reference proteome</keyword>
<dbReference type="GO" id="GO:0009044">
    <property type="term" value="F:xylan 1,4-beta-xylosidase activity"/>
    <property type="evidence" value="ECO:0007669"/>
    <property type="project" value="InterPro"/>
</dbReference>
<dbReference type="InterPro" id="IPR036962">
    <property type="entry name" value="Glyco_hydro_3_N_sf"/>
</dbReference>
<dbReference type="Gene3D" id="3.40.50.1700">
    <property type="entry name" value="Glycoside hydrolase family 3 C-terminal domain"/>
    <property type="match status" value="2"/>
</dbReference>
<dbReference type="PANTHER" id="PTHR42721:SF3">
    <property type="entry name" value="BETA-D-XYLOSIDASE 5-RELATED"/>
    <property type="match status" value="1"/>
</dbReference>
<proteinExistence type="inferred from homology"/>
<evidence type="ECO:0000256" key="2">
    <source>
        <dbReference type="ARBA" id="ARBA00022729"/>
    </source>
</evidence>
<dbReference type="SUPFAM" id="SSF51445">
    <property type="entry name" value="(Trans)glycosidases"/>
    <property type="match status" value="1"/>
</dbReference>
<keyword evidence="2 4" id="KW-0732">Signal</keyword>
<dbReference type="InterPro" id="IPR013783">
    <property type="entry name" value="Ig-like_fold"/>
</dbReference>
<dbReference type="GO" id="GO:0046556">
    <property type="term" value="F:alpha-L-arabinofuranosidase activity"/>
    <property type="evidence" value="ECO:0007669"/>
    <property type="project" value="TreeGrafter"/>
</dbReference>
<feature type="domain" description="PA14" evidence="5">
    <location>
        <begin position="487"/>
        <end position="664"/>
    </location>
</feature>
<dbReference type="InterPro" id="IPR011658">
    <property type="entry name" value="PA14_dom"/>
</dbReference>
<dbReference type="Proteomes" id="UP000001947">
    <property type="component" value="Chromosome"/>
</dbReference>
<dbReference type="SMART" id="SM01217">
    <property type="entry name" value="Fn3_like"/>
    <property type="match status" value="1"/>
</dbReference>
<dbReference type="InterPro" id="IPR036881">
    <property type="entry name" value="Glyco_hydro_3_C_sf"/>
</dbReference>
<dbReference type="Pfam" id="PF07691">
    <property type="entry name" value="PA14"/>
    <property type="match status" value="1"/>
</dbReference>
<dbReference type="PRINTS" id="PR00133">
    <property type="entry name" value="GLHYDRLASE3"/>
</dbReference>
<dbReference type="InterPro" id="IPR026891">
    <property type="entry name" value="Fn3-like"/>
</dbReference>